<protein>
    <submittedName>
        <fullName evidence="1">Uncharacterized protein</fullName>
    </submittedName>
</protein>
<keyword evidence="2" id="KW-1185">Reference proteome</keyword>
<name>A0A0V0ZFL0_9BILA</name>
<gene>
    <name evidence="1" type="ORF">T12_1518</name>
</gene>
<accession>A0A0V0ZFL0</accession>
<dbReference type="EMBL" id="JYDQ01000199">
    <property type="protein sequence ID" value="KRY11303.1"/>
    <property type="molecule type" value="Genomic_DNA"/>
</dbReference>
<evidence type="ECO:0000313" key="1">
    <source>
        <dbReference type="EMBL" id="KRY11303.1"/>
    </source>
</evidence>
<dbReference type="AlphaFoldDB" id="A0A0V0ZFL0"/>
<comment type="caution">
    <text evidence="1">The sequence shown here is derived from an EMBL/GenBank/DDBJ whole genome shotgun (WGS) entry which is preliminary data.</text>
</comment>
<reference evidence="1 2" key="1">
    <citation type="submission" date="2015-01" db="EMBL/GenBank/DDBJ databases">
        <title>Evolution of Trichinella species and genotypes.</title>
        <authorList>
            <person name="Korhonen P.K."/>
            <person name="Edoardo P."/>
            <person name="Giuseppe L.R."/>
            <person name="Gasser R.B."/>
        </authorList>
    </citation>
    <scope>NUCLEOTIDE SEQUENCE [LARGE SCALE GENOMIC DNA]</scope>
    <source>
        <strain evidence="1">ISS2496</strain>
    </source>
</reference>
<dbReference type="Proteomes" id="UP000054783">
    <property type="component" value="Unassembled WGS sequence"/>
</dbReference>
<organism evidence="1 2">
    <name type="scientific">Trichinella patagoniensis</name>
    <dbReference type="NCBI Taxonomy" id="990121"/>
    <lineage>
        <taxon>Eukaryota</taxon>
        <taxon>Metazoa</taxon>
        <taxon>Ecdysozoa</taxon>
        <taxon>Nematoda</taxon>
        <taxon>Enoplea</taxon>
        <taxon>Dorylaimia</taxon>
        <taxon>Trichinellida</taxon>
        <taxon>Trichinellidae</taxon>
        <taxon>Trichinella</taxon>
    </lineage>
</organism>
<evidence type="ECO:0000313" key="2">
    <source>
        <dbReference type="Proteomes" id="UP000054783"/>
    </source>
</evidence>
<proteinExistence type="predicted"/>
<sequence>MNSYSPDAILTLFSAYLKAHVDRQLSAVCQKSDSCPALTSAIWATINHQRPDVGSLSNKRQPL</sequence>